<protein>
    <submittedName>
        <fullName evidence="2">Membrane dipeptidase</fullName>
    </submittedName>
</protein>
<dbReference type="PANTHER" id="PTHR10443">
    <property type="entry name" value="MICROSOMAL DIPEPTIDASE"/>
    <property type="match status" value="1"/>
</dbReference>
<accession>A0A2A8D1I8</accession>
<sequence length="427" mass="46156">MPVSGCRGQSSEPDSANTLPTDSVVDTSIVRLLPPTLATDGDTIAWASGRVASLVADDSLWAKAMQIHFNAIVLDGHVDVPTLMVDDEYDITQRHSSNRSHVDLPRMHEGGLDGAIFSIYVAPYYGEGARAVARARAQIETVRRQLGDAPGDIVLATRAEDVRDVARRGGTPIVLGLEGGHAIAGSPDTLRALAAEGIRYVTLTHVNTNGWADSSQDEAKHGGLSPLGEKMVRTMNNLGVLVDLAHVSDSTFADAVRVSRAPVIVSHSSCRALTPTVRNVSDEQLRAVAENGGVVMINFFDAMVNPHLDADLFAEARRRVRSSGRGMAYLWSAVYDLRRERKRSGATWGDVVKHIDHAVRVAGIDHVGLGSDFDGVFDLPRGLSDVTALPRITYGLLRRGYSEKDVRKILGGNVLRVLDQAERHAER</sequence>
<evidence type="ECO:0000256" key="1">
    <source>
        <dbReference type="SAM" id="MobiDB-lite"/>
    </source>
</evidence>
<gene>
    <name evidence="2" type="ORF">CRI94_05475</name>
</gene>
<evidence type="ECO:0000313" key="3">
    <source>
        <dbReference type="Proteomes" id="UP000220102"/>
    </source>
</evidence>
<dbReference type="Pfam" id="PF01244">
    <property type="entry name" value="Peptidase_M19"/>
    <property type="match status" value="1"/>
</dbReference>
<dbReference type="InterPro" id="IPR008257">
    <property type="entry name" value="Pept_M19"/>
</dbReference>
<organism evidence="2 3">
    <name type="scientific">Longibacter salinarum</name>
    <dbReference type="NCBI Taxonomy" id="1850348"/>
    <lineage>
        <taxon>Bacteria</taxon>
        <taxon>Pseudomonadati</taxon>
        <taxon>Rhodothermota</taxon>
        <taxon>Rhodothermia</taxon>
        <taxon>Rhodothermales</taxon>
        <taxon>Salisaetaceae</taxon>
        <taxon>Longibacter</taxon>
    </lineage>
</organism>
<keyword evidence="3" id="KW-1185">Reference proteome</keyword>
<dbReference type="Gene3D" id="3.20.20.140">
    <property type="entry name" value="Metal-dependent hydrolases"/>
    <property type="match status" value="1"/>
</dbReference>
<dbReference type="SUPFAM" id="SSF51556">
    <property type="entry name" value="Metallo-dependent hydrolases"/>
    <property type="match status" value="1"/>
</dbReference>
<dbReference type="AlphaFoldDB" id="A0A2A8D1I8"/>
<dbReference type="OrthoDB" id="9804920at2"/>
<feature type="region of interest" description="Disordered" evidence="1">
    <location>
        <begin position="1"/>
        <end position="21"/>
    </location>
</feature>
<dbReference type="EMBL" id="PDEQ01000002">
    <property type="protein sequence ID" value="PEN14677.1"/>
    <property type="molecule type" value="Genomic_DNA"/>
</dbReference>
<reference evidence="2 3" key="1">
    <citation type="submission" date="2017-10" db="EMBL/GenBank/DDBJ databases">
        <title>Draft genome of Longibacter Salinarum.</title>
        <authorList>
            <person name="Goh K.M."/>
            <person name="Shamsir M.S."/>
            <person name="Lim S.W."/>
        </authorList>
    </citation>
    <scope>NUCLEOTIDE SEQUENCE [LARGE SCALE GENOMIC DNA]</scope>
    <source>
        <strain evidence="2 3">KCTC 52045</strain>
    </source>
</reference>
<dbReference type="Proteomes" id="UP000220102">
    <property type="component" value="Unassembled WGS sequence"/>
</dbReference>
<dbReference type="PANTHER" id="PTHR10443:SF12">
    <property type="entry name" value="DIPEPTIDASE"/>
    <property type="match status" value="1"/>
</dbReference>
<proteinExistence type="predicted"/>
<feature type="compositionally biased region" description="Polar residues" evidence="1">
    <location>
        <begin position="7"/>
        <end position="21"/>
    </location>
</feature>
<dbReference type="GO" id="GO:0006508">
    <property type="term" value="P:proteolysis"/>
    <property type="evidence" value="ECO:0007669"/>
    <property type="project" value="InterPro"/>
</dbReference>
<comment type="caution">
    <text evidence="2">The sequence shown here is derived from an EMBL/GenBank/DDBJ whole genome shotgun (WGS) entry which is preliminary data.</text>
</comment>
<name>A0A2A8D1I8_9BACT</name>
<evidence type="ECO:0000313" key="2">
    <source>
        <dbReference type="EMBL" id="PEN14677.1"/>
    </source>
</evidence>
<dbReference type="PROSITE" id="PS51365">
    <property type="entry name" value="RENAL_DIPEPTIDASE_2"/>
    <property type="match status" value="1"/>
</dbReference>
<dbReference type="CDD" id="cd01301">
    <property type="entry name" value="rDP_like"/>
    <property type="match status" value="1"/>
</dbReference>
<dbReference type="GO" id="GO:0070573">
    <property type="term" value="F:metallodipeptidase activity"/>
    <property type="evidence" value="ECO:0007669"/>
    <property type="project" value="InterPro"/>
</dbReference>
<dbReference type="InterPro" id="IPR032466">
    <property type="entry name" value="Metal_Hydrolase"/>
</dbReference>
<dbReference type="RefSeq" id="WP_098074849.1">
    <property type="nucleotide sequence ID" value="NZ_PDEQ01000002.1"/>
</dbReference>